<proteinExistence type="predicted"/>
<dbReference type="PANTHER" id="PTHR43611:SF3">
    <property type="entry name" value="FLAVIN MONONUCLEOTIDE HYDROLASE 1, CHLOROPLATIC"/>
    <property type="match status" value="1"/>
</dbReference>
<reference evidence="1 2" key="1">
    <citation type="journal article" date="2019" name="Int. J. Syst. Evol. Microbiol.">
        <title>The Global Catalogue of Microorganisms (GCM) 10K type strain sequencing project: providing services to taxonomists for standard genome sequencing and annotation.</title>
        <authorList>
            <consortium name="The Broad Institute Genomics Platform"/>
            <consortium name="The Broad Institute Genome Sequencing Center for Infectious Disease"/>
            <person name="Wu L."/>
            <person name="Ma J."/>
        </authorList>
    </citation>
    <scope>NUCLEOTIDE SEQUENCE [LARGE SCALE GENOMIC DNA]</scope>
    <source>
        <strain evidence="1 2">JCM 14307</strain>
    </source>
</reference>
<dbReference type="InterPro" id="IPR006439">
    <property type="entry name" value="HAD-SF_hydro_IA"/>
</dbReference>
<dbReference type="PANTHER" id="PTHR43611">
    <property type="entry name" value="ALPHA-D-GLUCOSE 1-PHOSPHATE PHOSPHATASE"/>
    <property type="match status" value="1"/>
</dbReference>
<sequence length="216" mass="23557">MIAGVQREFVVFDAMGVLYRHGNVVRGVLIPYLREHGCTHTEAEIREVYRRCTLGAISTGELWSALGVAATASDGDYCSRHELTQDAPEVLRGLGEAGITPLVLTNDAVPWSEQLRLRFGLTAYVETWFVSSAIGARKPDPAAYRPVLAHPGLDAARTRFVDDRPTNLMAAEAAGFRPVLFRSDDTDAHPEPGFQPPVVHTMTGLWKLLSSAGRSA</sequence>
<evidence type="ECO:0000313" key="2">
    <source>
        <dbReference type="Proteomes" id="UP001500280"/>
    </source>
</evidence>
<evidence type="ECO:0000313" key="1">
    <source>
        <dbReference type="EMBL" id="GAA1714889.1"/>
    </source>
</evidence>
<comment type="caution">
    <text evidence="1">The sequence shown here is derived from an EMBL/GenBank/DDBJ whole genome shotgun (WGS) entry which is preliminary data.</text>
</comment>
<dbReference type="NCBIfam" id="TIGR01509">
    <property type="entry name" value="HAD-SF-IA-v3"/>
    <property type="match status" value="1"/>
</dbReference>
<dbReference type="SUPFAM" id="SSF56784">
    <property type="entry name" value="HAD-like"/>
    <property type="match status" value="1"/>
</dbReference>
<name>A0ABN2J084_9ACTN</name>
<accession>A0ABN2J084</accession>
<dbReference type="Pfam" id="PF00702">
    <property type="entry name" value="Hydrolase"/>
    <property type="match status" value="1"/>
</dbReference>
<protein>
    <recommendedName>
        <fullName evidence="3">HAD family hydrolase</fullName>
    </recommendedName>
</protein>
<dbReference type="InterPro" id="IPR036412">
    <property type="entry name" value="HAD-like_sf"/>
</dbReference>
<gene>
    <name evidence="1" type="ORF">GCM10009745_74060</name>
</gene>
<dbReference type="SFLD" id="SFLDS00003">
    <property type="entry name" value="Haloacid_Dehalogenase"/>
    <property type="match status" value="1"/>
</dbReference>
<dbReference type="InterPro" id="IPR023214">
    <property type="entry name" value="HAD_sf"/>
</dbReference>
<organism evidence="1 2">
    <name type="scientific">Kribbella yunnanensis</name>
    <dbReference type="NCBI Taxonomy" id="190194"/>
    <lineage>
        <taxon>Bacteria</taxon>
        <taxon>Bacillati</taxon>
        <taxon>Actinomycetota</taxon>
        <taxon>Actinomycetes</taxon>
        <taxon>Propionibacteriales</taxon>
        <taxon>Kribbellaceae</taxon>
        <taxon>Kribbella</taxon>
    </lineage>
</organism>
<dbReference type="Proteomes" id="UP001500280">
    <property type="component" value="Unassembled WGS sequence"/>
</dbReference>
<dbReference type="Gene3D" id="3.40.50.1000">
    <property type="entry name" value="HAD superfamily/HAD-like"/>
    <property type="match status" value="1"/>
</dbReference>
<keyword evidence="2" id="KW-1185">Reference proteome</keyword>
<dbReference type="SFLD" id="SFLDG01129">
    <property type="entry name" value="C1.5:_HAD__Beta-PGM__Phosphata"/>
    <property type="match status" value="1"/>
</dbReference>
<evidence type="ECO:0008006" key="3">
    <source>
        <dbReference type="Google" id="ProtNLM"/>
    </source>
</evidence>
<dbReference type="EMBL" id="BAAANF010000025">
    <property type="protein sequence ID" value="GAA1714889.1"/>
    <property type="molecule type" value="Genomic_DNA"/>
</dbReference>